<accession>A0A853JAL7</accession>
<name>A0A853JAL7_9GAMM</name>
<keyword evidence="4" id="KW-1185">Reference proteome</keyword>
<keyword evidence="2" id="KW-0812">Transmembrane</keyword>
<feature type="compositionally biased region" description="Basic and acidic residues" evidence="1">
    <location>
        <begin position="71"/>
        <end position="81"/>
    </location>
</feature>
<dbReference type="Proteomes" id="UP000578091">
    <property type="component" value="Unassembled WGS sequence"/>
</dbReference>
<dbReference type="EMBL" id="JACCKA010000049">
    <property type="protein sequence ID" value="NZA26241.1"/>
    <property type="molecule type" value="Genomic_DNA"/>
</dbReference>
<keyword evidence="2" id="KW-1133">Transmembrane helix</keyword>
<feature type="region of interest" description="Disordered" evidence="1">
    <location>
        <begin position="56"/>
        <end position="81"/>
    </location>
</feature>
<dbReference type="RefSeq" id="WP_180678030.1">
    <property type="nucleotide sequence ID" value="NZ_JACCKA010000049.1"/>
</dbReference>
<sequence length="81" mass="8678">MKYWGFSFVLLALGGGVLAAWHFLDFSFWFAAPGIVLILLGLMPLSAAKEHARQQSLVHRGVDGARPGARSNRDGSADHGG</sequence>
<proteinExistence type="predicted"/>
<evidence type="ECO:0000256" key="1">
    <source>
        <dbReference type="SAM" id="MobiDB-lite"/>
    </source>
</evidence>
<organism evidence="3 4">
    <name type="scientific">Luteimonas salinisoli</name>
    <dbReference type="NCBI Taxonomy" id="2752307"/>
    <lineage>
        <taxon>Bacteria</taxon>
        <taxon>Pseudomonadati</taxon>
        <taxon>Pseudomonadota</taxon>
        <taxon>Gammaproteobacteria</taxon>
        <taxon>Lysobacterales</taxon>
        <taxon>Lysobacteraceae</taxon>
        <taxon>Luteimonas</taxon>
    </lineage>
</organism>
<keyword evidence="2" id="KW-0472">Membrane</keyword>
<reference evidence="3 4" key="1">
    <citation type="submission" date="2020-07" db="EMBL/GenBank/DDBJ databases">
        <title>Luteimonas sp. SJ-92.</title>
        <authorList>
            <person name="Huang X.-X."/>
            <person name="Xu L."/>
            <person name="Sun J.-Q."/>
        </authorList>
    </citation>
    <scope>NUCLEOTIDE SEQUENCE [LARGE SCALE GENOMIC DNA]</scope>
    <source>
        <strain evidence="3 4">SJ-92</strain>
    </source>
</reference>
<evidence type="ECO:0000256" key="2">
    <source>
        <dbReference type="SAM" id="Phobius"/>
    </source>
</evidence>
<feature type="transmembrane region" description="Helical" evidence="2">
    <location>
        <begin position="29"/>
        <end position="48"/>
    </location>
</feature>
<protein>
    <submittedName>
        <fullName evidence="3">Uncharacterized protein</fullName>
    </submittedName>
</protein>
<comment type="caution">
    <text evidence="3">The sequence shown here is derived from an EMBL/GenBank/DDBJ whole genome shotgun (WGS) entry which is preliminary data.</text>
</comment>
<gene>
    <name evidence="3" type="ORF">H0E84_07565</name>
</gene>
<evidence type="ECO:0000313" key="4">
    <source>
        <dbReference type="Proteomes" id="UP000578091"/>
    </source>
</evidence>
<dbReference type="AlphaFoldDB" id="A0A853JAL7"/>
<evidence type="ECO:0000313" key="3">
    <source>
        <dbReference type="EMBL" id="NZA26241.1"/>
    </source>
</evidence>